<evidence type="ECO:0000256" key="5">
    <source>
        <dbReference type="ARBA" id="ARBA00022664"/>
    </source>
</evidence>
<comment type="function">
    <text evidence="10">Protein associated with the U5 snRNP, during its maturation and its post-splicing recycling and which is required for spliceosomal tri-snRNP complex assembly in the nucleus. Has a molecular sequestering activity and transiently hinders SNRNP200 binding sites for constitutive splicing factors that intervene later during the assembly of the spliceosome and splicing. Together with its molecular sequestering activity, may also function as a molecular adapter and placeholder, coordinating the assembly of the U5 snRNP and its association with the U4/U6 di-snRNP.</text>
</comment>
<keyword evidence="6" id="KW-0747">Spliceosome</keyword>
<dbReference type="Proteomes" id="UP001314263">
    <property type="component" value="Unassembled WGS sequence"/>
</dbReference>
<evidence type="ECO:0000256" key="7">
    <source>
        <dbReference type="ARBA" id="ARBA00023187"/>
    </source>
</evidence>
<dbReference type="PANTHER" id="PTHR13445:SF3">
    <property type="entry name" value="U5 SMALL NUCLEAR RIBONUCLEOPROTEIN TSSC4"/>
    <property type="match status" value="1"/>
</dbReference>
<dbReference type="InterPro" id="IPR029338">
    <property type="entry name" value="TSSC4"/>
</dbReference>
<evidence type="ECO:0000256" key="9">
    <source>
        <dbReference type="ARBA" id="ARBA00035304"/>
    </source>
</evidence>
<evidence type="ECO:0000256" key="11">
    <source>
        <dbReference type="SAM" id="MobiDB-lite"/>
    </source>
</evidence>
<reference evidence="12 13" key="1">
    <citation type="submission" date="2023-10" db="EMBL/GenBank/DDBJ databases">
        <authorList>
            <person name="Maclean D."/>
            <person name="Macfadyen A."/>
        </authorList>
    </citation>
    <scope>NUCLEOTIDE SEQUENCE [LARGE SCALE GENOMIC DNA]</scope>
</reference>
<feature type="compositionally biased region" description="Acidic residues" evidence="11">
    <location>
        <begin position="414"/>
        <end position="432"/>
    </location>
</feature>
<evidence type="ECO:0000256" key="2">
    <source>
        <dbReference type="ARBA" id="ARBA00004496"/>
    </source>
</evidence>
<evidence type="ECO:0000256" key="10">
    <source>
        <dbReference type="ARBA" id="ARBA00045970"/>
    </source>
</evidence>
<feature type="compositionally biased region" description="Polar residues" evidence="11">
    <location>
        <begin position="161"/>
        <end position="174"/>
    </location>
</feature>
<comment type="subcellular location">
    <subcellularLocation>
        <location evidence="2">Cytoplasm</location>
    </subcellularLocation>
    <subcellularLocation>
        <location evidence="1">Nucleus</location>
    </subcellularLocation>
</comment>
<proteinExistence type="inferred from homology"/>
<keyword evidence="4" id="KW-0963">Cytoplasm</keyword>
<evidence type="ECO:0000256" key="4">
    <source>
        <dbReference type="ARBA" id="ARBA00022490"/>
    </source>
</evidence>
<feature type="compositionally biased region" description="Basic and acidic residues" evidence="11">
    <location>
        <begin position="257"/>
        <end position="278"/>
    </location>
</feature>
<protein>
    <recommendedName>
        <fullName evidence="9">U5 small nuclear ribonucleoprotein TSSC4</fullName>
    </recommendedName>
</protein>
<keyword evidence="13" id="KW-1185">Reference proteome</keyword>
<evidence type="ECO:0000256" key="6">
    <source>
        <dbReference type="ARBA" id="ARBA00022728"/>
    </source>
</evidence>
<feature type="region of interest" description="Disordered" evidence="11">
    <location>
        <begin position="150"/>
        <end position="465"/>
    </location>
</feature>
<feature type="compositionally biased region" description="Low complexity" evidence="11">
    <location>
        <begin position="280"/>
        <end position="296"/>
    </location>
</feature>
<organism evidence="12 13">
    <name type="scientific">Coccomyxa viridis</name>
    <dbReference type="NCBI Taxonomy" id="1274662"/>
    <lineage>
        <taxon>Eukaryota</taxon>
        <taxon>Viridiplantae</taxon>
        <taxon>Chlorophyta</taxon>
        <taxon>core chlorophytes</taxon>
        <taxon>Trebouxiophyceae</taxon>
        <taxon>Trebouxiophyceae incertae sedis</taxon>
        <taxon>Coccomyxaceae</taxon>
        <taxon>Coccomyxa</taxon>
    </lineage>
</organism>
<evidence type="ECO:0000313" key="13">
    <source>
        <dbReference type="Proteomes" id="UP001314263"/>
    </source>
</evidence>
<keyword evidence="7" id="KW-0508">mRNA splicing</keyword>
<dbReference type="AlphaFoldDB" id="A0AAV1ID96"/>
<feature type="compositionally biased region" description="Low complexity" evidence="11">
    <location>
        <begin position="349"/>
        <end position="358"/>
    </location>
</feature>
<evidence type="ECO:0000256" key="8">
    <source>
        <dbReference type="ARBA" id="ARBA00023242"/>
    </source>
</evidence>
<comment type="caution">
    <text evidence="12">The sequence shown here is derived from an EMBL/GenBank/DDBJ whole genome shotgun (WGS) entry which is preliminary data.</text>
</comment>
<dbReference type="GO" id="GO:0008380">
    <property type="term" value="P:RNA splicing"/>
    <property type="evidence" value="ECO:0007669"/>
    <property type="project" value="UniProtKB-KW"/>
</dbReference>
<dbReference type="GO" id="GO:0005681">
    <property type="term" value="C:spliceosomal complex"/>
    <property type="evidence" value="ECO:0007669"/>
    <property type="project" value="UniProtKB-KW"/>
</dbReference>
<keyword evidence="8" id="KW-0539">Nucleus</keyword>
<name>A0AAV1ID96_9CHLO</name>
<feature type="compositionally biased region" description="Gly residues" evidence="11">
    <location>
        <begin position="328"/>
        <end position="339"/>
    </location>
</feature>
<evidence type="ECO:0000256" key="3">
    <source>
        <dbReference type="ARBA" id="ARBA00010362"/>
    </source>
</evidence>
<gene>
    <name evidence="12" type="ORF">CVIRNUC_008434</name>
</gene>
<accession>A0AAV1ID96</accession>
<feature type="compositionally biased region" description="Basic and acidic residues" evidence="11">
    <location>
        <begin position="150"/>
        <end position="159"/>
    </location>
</feature>
<keyword evidence="5" id="KW-0507">mRNA processing</keyword>
<sequence length="465" mass="49872">MTMQSDGTDVARNLRSTHGFSQRADEIFGALRGSSLEDASDSKISPWIVSQETVVRSGHEDFSSDEDEDAREIDRRQKEILPESMEALEGGVDGGEAFLPSAAFCRALDNEQEYDSIDAIAMAGDHTEALPGLASTTEVLEDNIYEERSRRWLQPDRAEQTAPSPSAACQQETASKAVPGAAEEKRGACDGTVESMDTDQEPAPQSMASGSYIDRDIGVKLPPALKAAKSEGAASEPPQAPLSDEDEQRRSKKKVRFLMDEKWVPPHRRSSDWGDHHRGSAGASEGSAAGTAAGSAPQRQRRPSSFVPDHVKNPERYTCYDLGESITVGGGDQGSSADGGRGEMERAARQAMSAASQPPIEPAPAEEETRQLPAFGSGLEFRPQGKLGASKSPAAKTEAAARANGGSVGRLLENEEDDVEEVDNMQDDEPADVEGNPGSRTSRREDTSKPAGNQARAERKFRSKA</sequence>
<evidence type="ECO:0000313" key="12">
    <source>
        <dbReference type="EMBL" id="CAK0785228.1"/>
    </source>
</evidence>
<feature type="compositionally biased region" description="Basic and acidic residues" evidence="11">
    <location>
        <begin position="456"/>
        <end position="465"/>
    </location>
</feature>
<dbReference type="GO" id="GO:0005737">
    <property type="term" value="C:cytoplasm"/>
    <property type="evidence" value="ECO:0007669"/>
    <property type="project" value="UniProtKB-SubCell"/>
</dbReference>
<dbReference type="PANTHER" id="PTHR13445">
    <property type="entry name" value="TUMOR SUPPRESSING SUBTRANSFERABLE CANDIDATE 4 TSSC4"/>
    <property type="match status" value="1"/>
</dbReference>
<comment type="similarity">
    <text evidence="3">Belongs to the TSSC4 family.</text>
</comment>
<dbReference type="GO" id="GO:0006397">
    <property type="term" value="P:mRNA processing"/>
    <property type="evidence" value="ECO:0007669"/>
    <property type="project" value="UniProtKB-KW"/>
</dbReference>
<evidence type="ECO:0000256" key="1">
    <source>
        <dbReference type="ARBA" id="ARBA00004123"/>
    </source>
</evidence>
<dbReference type="EMBL" id="CAUYUE010000012">
    <property type="protein sequence ID" value="CAK0785228.1"/>
    <property type="molecule type" value="Genomic_DNA"/>
</dbReference>